<dbReference type="AlphaFoldDB" id="A0A4Y2EJZ9"/>
<accession>A0A4Y2EJZ9</accession>
<dbReference type="Proteomes" id="UP000499080">
    <property type="component" value="Unassembled WGS sequence"/>
</dbReference>
<evidence type="ECO:0000313" key="2">
    <source>
        <dbReference type="Proteomes" id="UP000499080"/>
    </source>
</evidence>
<organism evidence="1 2">
    <name type="scientific">Araneus ventricosus</name>
    <name type="common">Orbweaver spider</name>
    <name type="synonym">Epeira ventricosa</name>
    <dbReference type="NCBI Taxonomy" id="182803"/>
    <lineage>
        <taxon>Eukaryota</taxon>
        <taxon>Metazoa</taxon>
        <taxon>Ecdysozoa</taxon>
        <taxon>Arthropoda</taxon>
        <taxon>Chelicerata</taxon>
        <taxon>Arachnida</taxon>
        <taxon>Araneae</taxon>
        <taxon>Araneomorphae</taxon>
        <taxon>Entelegynae</taxon>
        <taxon>Araneoidea</taxon>
        <taxon>Araneidae</taxon>
        <taxon>Araneus</taxon>
    </lineage>
</organism>
<keyword evidence="2" id="KW-1185">Reference proteome</keyword>
<sequence>MMDEKYFRAFAQTVFLKRENGSRTKLRFHKHNDDCTPFIGTVIKLFFNFRNDYMRTCKTEYPVRPVKASTQEINEKIQDLVTDDRNVKVREIAKS</sequence>
<dbReference type="EMBL" id="BGPR01000639">
    <property type="protein sequence ID" value="GBM29553.1"/>
    <property type="molecule type" value="Genomic_DNA"/>
</dbReference>
<protein>
    <recommendedName>
        <fullName evidence="3">DUF4817 domain-containing protein</fullName>
    </recommendedName>
</protein>
<comment type="caution">
    <text evidence="1">The sequence shown here is derived from an EMBL/GenBank/DDBJ whole genome shotgun (WGS) entry which is preliminary data.</text>
</comment>
<evidence type="ECO:0000313" key="1">
    <source>
        <dbReference type="EMBL" id="GBM29553.1"/>
    </source>
</evidence>
<proteinExistence type="predicted"/>
<reference evidence="1 2" key="1">
    <citation type="journal article" date="2019" name="Sci. Rep.">
        <title>Orb-weaving spider Araneus ventricosus genome elucidates the spidroin gene catalogue.</title>
        <authorList>
            <person name="Kono N."/>
            <person name="Nakamura H."/>
            <person name="Ohtoshi R."/>
            <person name="Moran D.A.P."/>
            <person name="Shinohara A."/>
            <person name="Yoshida Y."/>
            <person name="Fujiwara M."/>
            <person name="Mori M."/>
            <person name="Tomita M."/>
            <person name="Arakawa K."/>
        </authorList>
    </citation>
    <scope>NUCLEOTIDE SEQUENCE [LARGE SCALE GENOMIC DNA]</scope>
</reference>
<name>A0A4Y2EJZ9_ARAVE</name>
<gene>
    <name evidence="1" type="ORF">AVEN_206395_1</name>
</gene>
<evidence type="ECO:0008006" key="3">
    <source>
        <dbReference type="Google" id="ProtNLM"/>
    </source>
</evidence>